<organism evidence="1">
    <name type="scientific">Siphoviridae sp. ctzXg6</name>
    <dbReference type="NCBI Taxonomy" id="2826531"/>
    <lineage>
        <taxon>Viruses</taxon>
        <taxon>Duplodnaviria</taxon>
        <taxon>Heunggongvirae</taxon>
        <taxon>Uroviricota</taxon>
        <taxon>Caudoviricetes</taxon>
    </lineage>
</organism>
<evidence type="ECO:0000313" key="1">
    <source>
        <dbReference type="EMBL" id="DAD92377.1"/>
    </source>
</evidence>
<sequence length="244" mass="27324">MAENIKEALEYSVELAERSGKVIQVGDKHYYNANQFDLLEVNPRKIAPTLQLCTLDSLINYLKSDNDAISVSKKIIVVESPKDVIVYDQVDWEYGRRPQLVSVVAYTPNIRLNQWNSQEQFNIMLQSAFIDEDDRQVVLEFASALKVENGADIVDNGINQTTTVKSGVASLAKATAPNPVTLRPYRTFTEVVQPSSQFVLRINKDAELALFEADGGKWKLEAIKNIADYLKAGLEDQDNITILA</sequence>
<protein>
    <recommendedName>
        <fullName evidence="2">Phage protein</fullName>
    </recommendedName>
</protein>
<reference evidence="1" key="1">
    <citation type="journal article" date="2021" name="Proc. Natl. Acad. Sci. U.S.A.">
        <title>A Catalog of Tens of Thousands of Viruses from Human Metagenomes Reveals Hidden Associations with Chronic Diseases.</title>
        <authorList>
            <person name="Tisza M.J."/>
            <person name="Buck C.B."/>
        </authorList>
    </citation>
    <scope>NUCLEOTIDE SEQUENCE</scope>
    <source>
        <strain evidence="1">CtzXg6</strain>
    </source>
</reference>
<dbReference type="EMBL" id="BK015133">
    <property type="protein sequence ID" value="DAD92377.1"/>
    <property type="molecule type" value="Genomic_DNA"/>
</dbReference>
<proteinExistence type="predicted"/>
<accession>A0A8S5NCL7</accession>
<evidence type="ECO:0008006" key="2">
    <source>
        <dbReference type="Google" id="ProtNLM"/>
    </source>
</evidence>
<name>A0A8S5NCL7_9CAUD</name>